<dbReference type="EMBL" id="ML993896">
    <property type="protein sequence ID" value="KAF2203688.1"/>
    <property type="molecule type" value="Genomic_DNA"/>
</dbReference>
<name>A0A9P4JQ46_9PLEO</name>
<reference evidence="1" key="1">
    <citation type="journal article" date="2020" name="Stud. Mycol.">
        <title>101 Dothideomycetes genomes: a test case for predicting lifestyles and emergence of pathogens.</title>
        <authorList>
            <person name="Haridas S."/>
            <person name="Albert R."/>
            <person name="Binder M."/>
            <person name="Bloem J."/>
            <person name="Labutti K."/>
            <person name="Salamov A."/>
            <person name="Andreopoulos B."/>
            <person name="Baker S."/>
            <person name="Barry K."/>
            <person name="Bills G."/>
            <person name="Bluhm B."/>
            <person name="Cannon C."/>
            <person name="Castanera R."/>
            <person name="Culley D."/>
            <person name="Daum C."/>
            <person name="Ezra D."/>
            <person name="Gonzalez J."/>
            <person name="Henrissat B."/>
            <person name="Kuo A."/>
            <person name="Liang C."/>
            <person name="Lipzen A."/>
            <person name="Lutzoni F."/>
            <person name="Magnuson J."/>
            <person name="Mondo S."/>
            <person name="Nolan M."/>
            <person name="Ohm R."/>
            <person name="Pangilinan J."/>
            <person name="Park H.-J."/>
            <person name="Ramirez L."/>
            <person name="Alfaro M."/>
            <person name="Sun H."/>
            <person name="Tritt A."/>
            <person name="Yoshinaga Y."/>
            <person name="Zwiers L.-H."/>
            <person name="Turgeon B."/>
            <person name="Goodwin S."/>
            <person name="Spatafora J."/>
            <person name="Crous P."/>
            <person name="Grigoriev I."/>
        </authorList>
    </citation>
    <scope>NUCLEOTIDE SEQUENCE</scope>
    <source>
        <strain evidence="1">ATCC 74209</strain>
    </source>
</reference>
<dbReference type="Proteomes" id="UP000799536">
    <property type="component" value="Unassembled WGS sequence"/>
</dbReference>
<proteinExistence type="predicted"/>
<dbReference type="AlphaFoldDB" id="A0A9P4JQ46"/>
<evidence type="ECO:0000313" key="1">
    <source>
        <dbReference type="EMBL" id="KAF2203688.1"/>
    </source>
</evidence>
<dbReference type="OrthoDB" id="3796651at2759"/>
<accession>A0A9P4JQ46</accession>
<comment type="caution">
    <text evidence="1">The sequence shown here is derived from an EMBL/GenBank/DDBJ whole genome shotgun (WGS) entry which is preliminary data.</text>
</comment>
<keyword evidence="2" id="KW-1185">Reference proteome</keyword>
<organism evidence="1 2">
    <name type="scientific">Delitschia confertaspora ATCC 74209</name>
    <dbReference type="NCBI Taxonomy" id="1513339"/>
    <lineage>
        <taxon>Eukaryota</taxon>
        <taxon>Fungi</taxon>
        <taxon>Dikarya</taxon>
        <taxon>Ascomycota</taxon>
        <taxon>Pezizomycotina</taxon>
        <taxon>Dothideomycetes</taxon>
        <taxon>Pleosporomycetidae</taxon>
        <taxon>Pleosporales</taxon>
        <taxon>Delitschiaceae</taxon>
        <taxon>Delitschia</taxon>
    </lineage>
</organism>
<gene>
    <name evidence="1" type="ORF">GQ43DRAFT_498375</name>
</gene>
<protein>
    <submittedName>
        <fullName evidence="1">Uncharacterized protein</fullName>
    </submittedName>
</protein>
<sequence length="515" mass="57979">MSTRAPFKGPWIKSLDAFVDSIRKIPLKFKASLEEILDESSKIICDRNYIHLWETDADLDSLLHIAYLIDQTQTTSRYIPQIGANGKSVSDCNILIAQEETGRDNFKRICELVEHITQKSGNPHSDGHVMAYEPIVVVRGFNYTNKCPIDGTYIGSTLKDAEAVVTRINSALLILGSMLQKDKIVWHHGPVVKFLNFYLKHTAPQFRNAFVAVTITSLMEFGLKSISISEKGKKNRSCDLEQLSETLNTLKIFAVFIDTSSQLLNNQYLNSYVYWWGYYHQALLPSTIYLNHIASGMDHIVMHCFRLLGAAEKKSASAILEALKKHIPYRTARSFVKECIKPENYTRDLCLSAGSASALDTAFYLADAPLLPLHGPGIQSFARLTVGTGAGKEQHYIPTPAEIDFTTLKLRAASPSPFRVWVPKQGETDKKALARTQDLFTKVIGHLLYKHVVKEMEVHPRVKDAWEAVRGACLWALDRCMGKMPGEVEVKVKEMRGKLEGGVWDANCRKREIFK</sequence>
<evidence type="ECO:0000313" key="2">
    <source>
        <dbReference type="Proteomes" id="UP000799536"/>
    </source>
</evidence>